<accession>A0A176S4P4</accession>
<proteinExistence type="predicted"/>
<evidence type="ECO:0000256" key="2">
    <source>
        <dbReference type="SAM" id="Phobius"/>
    </source>
</evidence>
<keyword evidence="2" id="KW-0472">Membrane</keyword>
<sequence length="105" mass="12408">MNDEQDKKSWPKNHINHKNHSSNALPIRRYISPTLLGWRYQSILILFLKFYVMFYKLLRIMSTFGGNTLPCFSYAGKCRFIIHRFVLLIIQEVLLSLVQTTQVVC</sequence>
<organism evidence="3 4">
    <name type="scientific">Candidatus Thiomargarita nelsonii</name>
    <dbReference type="NCBI Taxonomy" id="1003181"/>
    <lineage>
        <taxon>Bacteria</taxon>
        <taxon>Pseudomonadati</taxon>
        <taxon>Pseudomonadota</taxon>
        <taxon>Gammaproteobacteria</taxon>
        <taxon>Thiotrichales</taxon>
        <taxon>Thiotrichaceae</taxon>
        <taxon>Thiomargarita</taxon>
    </lineage>
</organism>
<feature type="region of interest" description="Disordered" evidence="1">
    <location>
        <begin position="1"/>
        <end position="20"/>
    </location>
</feature>
<evidence type="ECO:0000313" key="3">
    <source>
        <dbReference type="EMBL" id="OAD22975.1"/>
    </source>
</evidence>
<feature type="transmembrane region" description="Helical" evidence="2">
    <location>
        <begin position="38"/>
        <end position="58"/>
    </location>
</feature>
<name>A0A176S4P4_9GAMM</name>
<protein>
    <submittedName>
        <fullName evidence="3">Uncharacterized protein</fullName>
    </submittedName>
</protein>
<gene>
    <name evidence="3" type="ORF">THIOM_001199</name>
</gene>
<comment type="caution">
    <text evidence="3">The sequence shown here is derived from an EMBL/GenBank/DDBJ whole genome shotgun (WGS) entry which is preliminary data.</text>
</comment>
<dbReference type="EMBL" id="LUTY01000625">
    <property type="protein sequence ID" value="OAD22975.1"/>
    <property type="molecule type" value="Genomic_DNA"/>
</dbReference>
<evidence type="ECO:0000256" key="1">
    <source>
        <dbReference type="SAM" id="MobiDB-lite"/>
    </source>
</evidence>
<dbReference type="AlphaFoldDB" id="A0A176S4P4"/>
<keyword evidence="2" id="KW-0812">Transmembrane</keyword>
<dbReference type="Proteomes" id="UP000076962">
    <property type="component" value="Unassembled WGS sequence"/>
</dbReference>
<reference evidence="3 4" key="1">
    <citation type="submission" date="2016-05" db="EMBL/GenBank/DDBJ databases">
        <title>Single-cell genome of chain-forming Candidatus Thiomargarita nelsonii and comparison to other large sulfur-oxidizing bacteria.</title>
        <authorList>
            <person name="Winkel M."/>
            <person name="Salman V."/>
            <person name="Woyke T."/>
            <person name="Schulz-Vogt H."/>
            <person name="Richter M."/>
            <person name="Flood B."/>
            <person name="Bailey J."/>
            <person name="Amann R."/>
            <person name="Mussmann M."/>
        </authorList>
    </citation>
    <scope>NUCLEOTIDE SEQUENCE [LARGE SCALE GENOMIC DNA]</scope>
    <source>
        <strain evidence="3 4">THI036</strain>
    </source>
</reference>
<keyword evidence="4" id="KW-1185">Reference proteome</keyword>
<feature type="compositionally biased region" description="Basic residues" evidence="1">
    <location>
        <begin position="10"/>
        <end position="20"/>
    </location>
</feature>
<keyword evidence="2" id="KW-1133">Transmembrane helix</keyword>
<evidence type="ECO:0000313" key="4">
    <source>
        <dbReference type="Proteomes" id="UP000076962"/>
    </source>
</evidence>